<evidence type="ECO:0000256" key="5">
    <source>
        <dbReference type="ARBA" id="ARBA00023277"/>
    </source>
</evidence>
<dbReference type="GO" id="GO:0005737">
    <property type="term" value="C:cytoplasm"/>
    <property type="evidence" value="ECO:0007669"/>
    <property type="project" value="UniProtKB-SubCell"/>
</dbReference>
<dbReference type="GO" id="GO:0046872">
    <property type="term" value="F:metal ion binding"/>
    <property type="evidence" value="ECO:0007669"/>
    <property type="project" value="UniProtKB-KW"/>
</dbReference>
<dbReference type="InterPro" id="IPR036412">
    <property type="entry name" value="HAD-like_sf"/>
</dbReference>
<dbReference type="CDD" id="cd07503">
    <property type="entry name" value="HAD_HisB-N"/>
    <property type="match status" value="1"/>
</dbReference>
<comment type="cofactor">
    <cofactor evidence="10">
        <name>Mg(2+)</name>
        <dbReference type="ChEBI" id="CHEBI:18420"/>
    </cofactor>
</comment>
<dbReference type="InterPro" id="IPR004446">
    <property type="entry name" value="Heptose_bisP_phosphatase"/>
</dbReference>
<dbReference type="InterPro" id="IPR006549">
    <property type="entry name" value="HAD-SF_hydro_IIIA"/>
</dbReference>
<dbReference type="Proteomes" id="UP000538666">
    <property type="component" value="Unassembled WGS sequence"/>
</dbReference>
<dbReference type="GO" id="GO:0005975">
    <property type="term" value="P:carbohydrate metabolic process"/>
    <property type="evidence" value="ECO:0007669"/>
    <property type="project" value="InterPro"/>
</dbReference>
<dbReference type="PANTHER" id="PTHR42891:SF1">
    <property type="entry name" value="D-GLYCERO-BETA-D-MANNO-HEPTOSE-1,7-BISPHOSPHATE 7-PHOSPHATASE"/>
    <property type="match status" value="1"/>
</dbReference>
<gene>
    <name evidence="11" type="ORF">HNQ77_003656</name>
</gene>
<dbReference type="InterPro" id="IPR006543">
    <property type="entry name" value="Histidinol-phos"/>
</dbReference>
<dbReference type="OrthoDB" id="9801899at2"/>
<feature type="site" description="Stabilizes the phosphoryl group" evidence="9">
    <location>
        <position position="113"/>
    </location>
</feature>
<evidence type="ECO:0000256" key="10">
    <source>
        <dbReference type="PIRSR" id="PIRSR004682-4"/>
    </source>
</evidence>
<dbReference type="PANTHER" id="PTHR42891">
    <property type="entry name" value="D-GLYCERO-BETA-D-MANNO-HEPTOSE-1,7-BISPHOSPHATE 7-PHOSPHATASE"/>
    <property type="match status" value="1"/>
</dbReference>
<dbReference type="NCBIfam" id="TIGR01656">
    <property type="entry name" value="Histidinol-ppas"/>
    <property type="match status" value="1"/>
</dbReference>
<dbReference type="Pfam" id="PF00702">
    <property type="entry name" value="Hydrolase"/>
    <property type="match status" value="1"/>
</dbReference>
<evidence type="ECO:0000256" key="7">
    <source>
        <dbReference type="PIRNR" id="PIRNR004682"/>
    </source>
</evidence>
<dbReference type="NCBIfam" id="TIGR01662">
    <property type="entry name" value="HAD-SF-IIIA"/>
    <property type="match status" value="1"/>
</dbReference>
<dbReference type="Gene3D" id="3.40.50.1000">
    <property type="entry name" value="HAD superfamily/HAD-like"/>
    <property type="match status" value="1"/>
</dbReference>
<name>A0A841JYI6_9BACT</name>
<evidence type="ECO:0000256" key="9">
    <source>
        <dbReference type="PIRSR" id="PIRSR004682-3"/>
    </source>
</evidence>
<organism evidence="11 12">
    <name type="scientific">Silvibacterium bohemicum</name>
    <dbReference type="NCBI Taxonomy" id="1577686"/>
    <lineage>
        <taxon>Bacteria</taxon>
        <taxon>Pseudomonadati</taxon>
        <taxon>Acidobacteriota</taxon>
        <taxon>Terriglobia</taxon>
        <taxon>Terriglobales</taxon>
        <taxon>Acidobacteriaceae</taxon>
        <taxon>Silvibacterium</taxon>
    </lineage>
</organism>
<keyword evidence="10" id="KW-0460">Magnesium</keyword>
<accession>A0A841JYI6</accession>
<evidence type="ECO:0000256" key="3">
    <source>
        <dbReference type="ARBA" id="ARBA00022723"/>
    </source>
</evidence>
<feature type="binding site" evidence="10">
    <location>
        <position position="111"/>
    </location>
    <ligand>
        <name>Zn(2+)</name>
        <dbReference type="ChEBI" id="CHEBI:29105"/>
    </ligand>
</feature>
<evidence type="ECO:0000256" key="8">
    <source>
        <dbReference type="PIRSR" id="PIRSR004682-1"/>
    </source>
</evidence>
<feature type="binding site" evidence="10">
    <location>
        <position position="139"/>
    </location>
    <ligand>
        <name>Mg(2+)</name>
        <dbReference type="ChEBI" id="CHEBI:18420"/>
    </ligand>
</feature>
<evidence type="ECO:0000256" key="4">
    <source>
        <dbReference type="ARBA" id="ARBA00022801"/>
    </source>
</evidence>
<reference evidence="11 12" key="1">
    <citation type="submission" date="2020-08" db="EMBL/GenBank/DDBJ databases">
        <title>Genomic Encyclopedia of Type Strains, Phase IV (KMG-IV): sequencing the most valuable type-strain genomes for metagenomic binning, comparative biology and taxonomic classification.</title>
        <authorList>
            <person name="Goeker M."/>
        </authorList>
    </citation>
    <scope>NUCLEOTIDE SEQUENCE [LARGE SCALE GENOMIC DNA]</scope>
    <source>
        <strain evidence="11 12">DSM 103733</strain>
    </source>
</reference>
<dbReference type="SUPFAM" id="SSF56784">
    <property type="entry name" value="HAD-like"/>
    <property type="match status" value="1"/>
</dbReference>
<dbReference type="InterPro" id="IPR023214">
    <property type="entry name" value="HAD_sf"/>
</dbReference>
<feature type="binding site" evidence="10">
    <location>
        <position position="109"/>
    </location>
    <ligand>
        <name>Zn(2+)</name>
        <dbReference type="ChEBI" id="CHEBI:29105"/>
    </ligand>
</feature>
<evidence type="ECO:0000256" key="2">
    <source>
        <dbReference type="ARBA" id="ARBA00022490"/>
    </source>
</evidence>
<keyword evidence="10" id="KW-0862">Zinc</keyword>
<keyword evidence="3 10" id="KW-0479">Metal-binding</keyword>
<dbReference type="PIRSF" id="PIRSF004682">
    <property type="entry name" value="GmhB"/>
    <property type="match status" value="1"/>
</dbReference>
<dbReference type="GO" id="GO:0016791">
    <property type="term" value="F:phosphatase activity"/>
    <property type="evidence" value="ECO:0007669"/>
    <property type="project" value="InterPro"/>
</dbReference>
<keyword evidence="5 7" id="KW-0119">Carbohydrate metabolism</keyword>
<feature type="active site" description="Proton donor" evidence="8">
    <location>
        <position position="20"/>
    </location>
</feature>
<evidence type="ECO:0000313" key="11">
    <source>
        <dbReference type="EMBL" id="MBB6145695.1"/>
    </source>
</evidence>
<dbReference type="EMBL" id="JACHEK010000007">
    <property type="protein sequence ID" value="MBB6145695.1"/>
    <property type="molecule type" value="Genomic_DNA"/>
</dbReference>
<evidence type="ECO:0000256" key="6">
    <source>
        <dbReference type="ARBA" id="ARBA00031828"/>
    </source>
</evidence>
<proteinExistence type="inferred from homology"/>
<evidence type="ECO:0000313" key="12">
    <source>
        <dbReference type="Proteomes" id="UP000538666"/>
    </source>
</evidence>
<evidence type="ECO:0000256" key="1">
    <source>
        <dbReference type="ARBA" id="ARBA00004496"/>
    </source>
</evidence>
<feature type="site" description="Stabilizes the phosphoryl group" evidence="9">
    <location>
        <position position="63"/>
    </location>
</feature>
<comment type="similarity">
    <text evidence="7">Belongs to the gmhB family.</text>
</comment>
<keyword evidence="4 7" id="KW-0378">Hydrolase</keyword>
<comment type="cofactor">
    <cofactor evidence="10">
        <name>Zn(2+)</name>
        <dbReference type="ChEBI" id="CHEBI:29105"/>
    </cofactor>
</comment>
<feature type="active site" description="Nucleophile" evidence="8">
    <location>
        <position position="18"/>
    </location>
</feature>
<feature type="binding site" evidence="10">
    <location>
        <position position="104"/>
    </location>
    <ligand>
        <name>Zn(2+)</name>
        <dbReference type="ChEBI" id="CHEBI:29105"/>
    </ligand>
</feature>
<comment type="subcellular location">
    <subcellularLocation>
        <location evidence="1 7">Cytoplasm</location>
    </subcellularLocation>
</comment>
<dbReference type="EC" id="3.1.3.-" evidence="7"/>
<dbReference type="AlphaFoldDB" id="A0A841JYI6"/>
<feature type="binding site" evidence="10">
    <location>
        <position position="18"/>
    </location>
    <ligand>
        <name>Mg(2+)</name>
        <dbReference type="ChEBI" id="CHEBI:18420"/>
    </ligand>
</feature>
<dbReference type="RefSeq" id="WP_050060732.1">
    <property type="nucleotide sequence ID" value="NZ_JACHEK010000007.1"/>
</dbReference>
<keyword evidence="12" id="KW-1185">Reference proteome</keyword>
<feature type="binding site" evidence="10">
    <location>
        <position position="102"/>
    </location>
    <ligand>
        <name>Zn(2+)</name>
        <dbReference type="ChEBI" id="CHEBI:29105"/>
    </ligand>
</feature>
<feature type="site" description="Contributes to substrate recognition" evidence="9">
    <location>
        <position position="112"/>
    </location>
</feature>
<comment type="caution">
    <text evidence="11">The sequence shown here is derived from an EMBL/GenBank/DDBJ whole genome shotgun (WGS) entry which is preliminary data.</text>
</comment>
<feature type="binding site" evidence="10">
    <location>
        <position position="20"/>
    </location>
    <ligand>
        <name>Mg(2+)</name>
        <dbReference type="ChEBI" id="CHEBI:18420"/>
    </ligand>
</feature>
<sequence>MAQKSFEDFQHIEYVFLDRDGVINRKPPEGQYVSNWKYFDILPGVEEAIARLNKTGHKVIVVTNQRGISLRHYTEQDLAELHRQLLEHLASRGARIDAIYYCPHDRDQCNCRKPGPGMFLQAFKKFPEASGSNSVVVGDSISDIEAGLRLGMMTIFIHGDPSVQKPGVDRAAAIATVTSDSLRDAVFKYLAPNRSASNLEQEPPITES</sequence>
<keyword evidence="2 7" id="KW-0963">Cytoplasm</keyword>
<protein>
    <recommendedName>
        <fullName evidence="6 7">D,D-heptose 1,7-bisphosphate phosphatase</fullName>
        <ecNumber evidence="7">3.1.3.-</ecNumber>
    </recommendedName>
</protein>